<sequence length="135" mass="14637">MNNLVSRKIIFPAFAAAAILSYAIPTFAYSSVTAEASITFTNRTHYYVAIGKGRVAASGSKKAYQRIENFTIFQNDASWVDDGSDTDDTSPVTVTISSGEQGDPATWTCSVIGELWEGSMIDSDENTVKRKHNGI</sequence>
<protein>
    <recommendedName>
        <fullName evidence="4">Ig-like domain-containing protein</fullName>
    </recommendedName>
</protein>
<evidence type="ECO:0000313" key="2">
    <source>
        <dbReference type="EMBL" id="GED26202.1"/>
    </source>
</evidence>
<proteinExistence type="predicted"/>
<reference evidence="2 3" key="1">
    <citation type="submission" date="2019-06" db="EMBL/GenBank/DDBJ databases">
        <title>Whole genome shotgun sequence of Brevibacillus agri NBRC 15538.</title>
        <authorList>
            <person name="Hosoyama A."/>
            <person name="Uohara A."/>
            <person name="Ohji S."/>
            <person name="Ichikawa N."/>
        </authorList>
    </citation>
    <scope>NUCLEOTIDE SEQUENCE [LARGE SCALE GENOMIC DNA]</scope>
    <source>
        <strain evidence="2 3">NBRC 15538</strain>
    </source>
</reference>
<dbReference type="EMBL" id="BJOD01000021">
    <property type="protein sequence ID" value="GED26202.1"/>
    <property type="molecule type" value="Genomic_DNA"/>
</dbReference>
<accession>A0ABQ0SQM6</accession>
<dbReference type="RefSeq" id="WP_129552172.1">
    <property type="nucleotide sequence ID" value="NZ_BJOD01000021.1"/>
</dbReference>
<organism evidence="2 3">
    <name type="scientific">Brevibacillus agri</name>
    <dbReference type="NCBI Taxonomy" id="51101"/>
    <lineage>
        <taxon>Bacteria</taxon>
        <taxon>Bacillati</taxon>
        <taxon>Bacillota</taxon>
        <taxon>Bacilli</taxon>
        <taxon>Bacillales</taxon>
        <taxon>Paenibacillaceae</taxon>
        <taxon>Brevibacillus</taxon>
    </lineage>
</organism>
<evidence type="ECO:0000256" key="1">
    <source>
        <dbReference type="SAM" id="SignalP"/>
    </source>
</evidence>
<feature type="signal peptide" evidence="1">
    <location>
        <begin position="1"/>
        <end position="28"/>
    </location>
</feature>
<evidence type="ECO:0008006" key="4">
    <source>
        <dbReference type="Google" id="ProtNLM"/>
    </source>
</evidence>
<keyword evidence="1" id="KW-0732">Signal</keyword>
<evidence type="ECO:0000313" key="3">
    <source>
        <dbReference type="Proteomes" id="UP000317180"/>
    </source>
</evidence>
<name>A0ABQ0SQM6_9BACL</name>
<feature type="chain" id="PRO_5045202480" description="Ig-like domain-containing protein" evidence="1">
    <location>
        <begin position="29"/>
        <end position="135"/>
    </location>
</feature>
<dbReference type="GeneID" id="82809780"/>
<comment type="caution">
    <text evidence="2">The sequence shown here is derived from an EMBL/GenBank/DDBJ whole genome shotgun (WGS) entry which is preliminary data.</text>
</comment>
<keyword evidence="3" id="KW-1185">Reference proteome</keyword>
<dbReference type="Proteomes" id="UP000317180">
    <property type="component" value="Unassembled WGS sequence"/>
</dbReference>
<gene>
    <name evidence="2" type="ORF">BAG01nite_23040</name>
</gene>